<sequence>MYQHAKLRAFENQLKALFNEVDHQLEDRWGSLYSVHPNRPRRGETADPEMDGLFEVAPDFTPGIGSEMGRGYIINLRVATLDRLDPGQYEALMQEAADIVKGLLPRYFPERSLQVVRDGKRFKIIGDFSLGFA</sequence>
<name>A0A7C3EB63_9SPIR</name>
<dbReference type="AlphaFoldDB" id="A0A7C3EB63"/>
<dbReference type="EMBL" id="DSVL01000068">
    <property type="protein sequence ID" value="HFH28330.1"/>
    <property type="molecule type" value="Genomic_DNA"/>
</dbReference>
<protein>
    <submittedName>
        <fullName evidence="1">Uncharacterized protein</fullName>
    </submittedName>
</protein>
<reference evidence="1" key="1">
    <citation type="journal article" date="2020" name="mSystems">
        <title>Genome- and Community-Level Interaction Insights into Carbon Utilization and Element Cycling Functions of Hydrothermarchaeota in Hydrothermal Sediment.</title>
        <authorList>
            <person name="Zhou Z."/>
            <person name="Liu Y."/>
            <person name="Xu W."/>
            <person name="Pan J."/>
            <person name="Luo Z.H."/>
            <person name="Li M."/>
        </authorList>
    </citation>
    <scope>NUCLEOTIDE SEQUENCE [LARGE SCALE GENOMIC DNA]</scope>
    <source>
        <strain evidence="1">SpSt-503</strain>
    </source>
</reference>
<proteinExistence type="predicted"/>
<organism evidence="1">
    <name type="scientific">Gracilinema caldarium</name>
    <dbReference type="NCBI Taxonomy" id="215591"/>
    <lineage>
        <taxon>Bacteria</taxon>
        <taxon>Pseudomonadati</taxon>
        <taxon>Spirochaetota</taxon>
        <taxon>Spirochaetia</taxon>
        <taxon>Spirochaetales</taxon>
        <taxon>Breznakiellaceae</taxon>
        <taxon>Gracilinema</taxon>
    </lineage>
</organism>
<comment type="caution">
    <text evidence="1">The sequence shown here is derived from an EMBL/GenBank/DDBJ whole genome shotgun (WGS) entry which is preliminary data.</text>
</comment>
<gene>
    <name evidence="1" type="ORF">ENS59_02300</name>
</gene>
<accession>A0A7C3EB63</accession>
<evidence type="ECO:0000313" key="1">
    <source>
        <dbReference type="EMBL" id="HFH28330.1"/>
    </source>
</evidence>